<dbReference type="AlphaFoldDB" id="A0A3E2N8Z5"/>
<sequence length="67" mass="7517">MDYLTVREAGEKWDVGSRMAAYYCEQGRVPGAIKKGNLWLIPKDTPKPTDGRSLRYKKTAAPSEKGE</sequence>
<gene>
    <name evidence="2" type="ORF">DS742_18155</name>
</gene>
<organism evidence="2 3">
    <name type="scientific">Lacrimispora amygdalina</name>
    <dbReference type="NCBI Taxonomy" id="253257"/>
    <lineage>
        <taxon>Bacteria</taxon>
        <taxon>Bacillati</taxon>
        <taxon>Bacillota</taxon>
        <taxon>Clostridia</taxon>
        <taxon>Lachnospirales</taxon>
        <taxon>Lachnospiraceae</taxon>
        <taxon>Lacrimispora</taxon>
    </lineage>
</organism>
<dbReference type="EMBL" id="QOHO01000060">
    <property type="protein sequence ID" value="RFZ77478.1"/>
    <property type="molecule type" value="Genomic_DNA"/>
</dbReference>
<evidence type="ECO:0000256" key="1">
    <source>
        <dbReference type="SAM" id="MobiDB-lite"/>
    </source>
</evidence>
<reference evidence="2 3" key="1">
    <citation type="submission" date="2018-07" db="EMBL/GenBank/DDBJ databases">
        <title>New species, Clostridium PI-S10-A1B.</title>
        <authorList>
            <person name="Krishna G."/>
            <person name="Summeta K."/>
            <person name="Shikha S."/>
            <person name="Prabhu P.B."/>
            <person name="Suresh K."/>
        </authorList>
    </citation>
    <scope>NUCLEOTIDE SEQUENCE [LARGE SCALE GENOMIC DNA]</scope>
    <source>
        <strain evidence="2 3">PI-S10-A1B</strain>
    </source>
</reference>
<name>A0A3E2N8Z5_9FIRM</name>
<comment type="caution">
    <text evidence="2">The sequence shown here is derived from an EMBL/GenBank/DDBJ whole genome shotgun (WGS) entry which is preliminary data.</text>
</comment>
<feature type="region of interest" description="Disordered" evidence="1">
    <location>
        <begin position="43"/>
        <end position="67"/>
    </location>
</feature>
<keyword evidence="2" id="KW-0238">DNA-binding</keyword>
<evidence type="ECO:0000313" key="3">
    <source>
        <dbReference type="Proteomes" id="UP000260680"/>
    </source>
</evidence>
<accession>A0A3E2N8Z5</accession>
<feature type="compositionally biased region" description="Basic and acidic residues" evidence="1">
    <location>
        <begin position="44"/>
        <end position="53"/>
    </location>
</feature>
<dbReference type="Proteomes" id="UP000260680">
    <property type="component" value="Unassembled WGS sequence"/>
</dbReference>
<dbReference type="OrthoDB" id="9799038at2"/>
<proteinExistence type="predicted"/>
<dbReference type="GO" id="GO:0003677">
    <property type="term" value="F:DNA binding"/>
    <property type="evidence" value="ECO:0007669"/>
    <property type="project" value="UniProtKB-KW"/>
</dbReference>
<dbReference type="RefSeq" id="WP_117418390.1">
    <property type="nucleotide sequence ID" value="NZ_QOHO01000060.1"/>
</dbReference>
<protein>
    <submittedName>
        <fullName evidence="2">DNA-binding protein</fullName>
    </submittedName>
</protein>
<evidence type="ECO:0000313" key="2">
    <source>
        <dbReference type="EMBL" id="RFZ77478.1"/>
    </source>
</evidence>